<reference evidence="4" key="1">
    <citation type="journal article" date="2019" name="Int. J. Syst. Evol. Microbiol.">
        <title>The Global Catalogue of Microorganisms (GCM) 10K type strain sequencing project: providing services to taxonomists for standard genome sequencing and annotation.</title>
        <authorList>
            <consortium name="The Broad Institute Genomics Platform"/>
            <consortium name="The Broad Institute Genome Sequencing Center for Infectious Disease"/>
            <person name="Wu L."/>
            <person name="Ma J."/>
        </authorList>
    </citation>
    <scope>NUCLEOTIDE SEQUENCE [LARGE SCALE GENOMIC DNA]</scope>
    <source>
        <strain evidence="4">JCM 17137</strain>
    </source>
</reference>
<feature type="chain" id="PRO_5046657052" description="Ricin B lectin domain-containing protein" evidence="1">
    <location>
        <begin position="40"/>
        <end position="179"/>
    </location>
</feature>
<sequence length="179" mass="20084">MLAVLHTNLWKENRMHLRKATAIATATLGLLSFASPASAGESAWRFISSAANSTQVLDAEEHGIKDGTVILSFTAHPNTDPDNQLWQLLDRKGDRVAIQGKESGKCITAGPTRNDFLTLQTCNRKNKRQQWLAHPQRLQRLIFENKRFHGHCLTFLNTNSPVGLEECDGATDQKWRITH</sequence>
<dbReference type="Proteomes" id="UP001500908">
    <property type="component" value="Unassembled WGS sequence"/>
</dbReference>
<evidence type="ECO:0000313" key="4">
    <source>
        <dbReference type="Proteomes" id="UP001500908"/>
    </source>
</evidence>
<keyword evidence="1" id="KW-0732">Signal</keyword>
<evidence type="ECO:0000259" key="2">
    <source>
        <dbReference type="SMART" id="SM00458"/>
    </source>
</evidence>
<evidence type="ECO:0000256" key="1">
    <source>
        <dbReference type="SAM" id="SignalP"/>
    </source>
</evidence>
<dbReference type="SMART" id="SM00458">
    <property type="entry name" value="RICIN"/>
    <property type="match status" value="1"/>
</dbReference>
<dbReference type="InterPro" id="IPR000772">
    <property type="entry name" value="Ricin_B_lectin"/>
</dbReference>
<dbReference type="PROSITE" id="PS50231">
    <property type="entry name" value="RICIN_B_LECTIN"/>
    <property type="match status" value="1"/>
</dbReference>
<accession>A0ABP7GF95</accession>
<dbReference type="EMBL" id="BAABDD010000040">
    <property type="protein sequence ID" value="GAA3763917.1"/>
    <property type="molecule type" value="Genomic_DNA"/>
</dbReference>
<dbReference type="CDD" id="cd00161">
    <property type="entry name" value="beta-trefoil_Ricin-like"/>
    <property type="match status" value="1"/>
</dbReference>
<dbReference type="InterPro" id="IPR035992">
    <property type="entry name" value="Ricin_B-like_lectins"/>
</dbReference>
<organism evidence="3 4">
    <name type="scientific">Salinactinospora qingdaonensis</name>
    <dbReference type="NCBI Taxonomy" id="702744"/>
    <lineage>
        <taxon>Bacteria</taxon>
        <taxon>Bacillati</taxon>
        <taxon>Actinomycetota</taxon>
        <taxon>Actinomycetes</taxon>
        <taxon>Streptosporangiales</taxon>
        <taxon>Nocardiopsidaceae</taxon>
        <taxon>Salinactinospora</taxon>
    </lineage>
</organism>
<dbReference type="Pfam" id="PF14200">
    <property type="entry name" value="RicinB_lectin_2"/>
    <property type="match status" value="1"/>
</dbReference>
<feature type="domain" description="Ricin B lectin" evidence="2">
    <location>
        <begin position="41"/>
        <end position="178"/>
    </location>
</feature>
<name>A0ABP7GF95_9ACTN</name>
<proteinExistence type="predicted"/>
<gene>
    <name evidence="3" type="ORF">GCM10022402_46550</name>
</gene>
<dbReference type="Gene3D" id="2.80.10.50">
    <property type="match status" value="1"/>
</dbReference>
<protein>
    <recommendedName>
        <fullName evidence="2">Ricin B lectin domain-containing protein</fullName>
    </recommendedName>
</protein>
<dbReference type="SUPFAM" id="SSF50370">
    <property type="entry name" value="Ricin B-like lectins"/>
    <property type="match status" value="1"/>
</dbReference>
<feature type="signal peptide" evidence="1">
    <location>
        <begin position="1"/>
        <end position="39"/>
    </location>
</feature>
<comment type="caution">
    <text evidence="3">The sequence shown here is derived from an EMBL/GenBank/DDBJ whole genome shotgun (WGS) entry which is preliminary data.</text>
</comment>
<keyword evidence="4" id="KW-1185">Reference proteome</keyword>
<evidence type="ECO:0000313" key="3">
    <source>
        <dbReference type="EMBL" id="GAA3763917.1"/>
    </source>
</evidence>